<dbReference type="InterPro" id="IPR005135">
    <property type="entry name" value="Endo/exonuclease/phosphatase"/>
</dbReference>
<dbReference type="PANTHER" id="PTHR12121:SF36">
    <property type="entry name" value="ENDONUCLEASE_EXONUCLEASE_PHOSPHATASE DOMAIN-CONTAINING PROTEIN"/>
    <property type="match status" value="1"/>
</dbReference>
<evidence type="ECO:0000259" key="1">
    <source>
        <dbReference type="Pfam" id="PF03372"/>
    </source>
</evidence>
<dbReference type="RefSeq" id="WP_147893477.1">
    <property type="nucleotide sequence ID" value="NZ_BAAANR010000001.1"/>
</dbReference>
<keyword evidence="3" id="KW-1185">Reference proteome</keyword>
<dbReference type="OrthoDB" id="9793162at2"/>
<dbReference type="InterPro" id="IPR050410">
    <property type="entry name" value="CCR4/nocturin_mRNA_transcr"/>
</dbReference>
<keyword evidence="2" id="KW-0255">Endonuclease</keyword>
<dbReference type="Proteomes" id="UP000321034">
    <property type="component" value="Unassembled WGS sequence"/>
</dbReference>
<dbReference type="GO" id="GO:0000175">
    <property type="term" value="F:3'-5'-RNA exonuclease activity"/>
    <property type="evidence" value="ECO:0007669"/>
    <property type="project" value="TreeGrafter"/>
</dbReference>
<dbReference type="EMBL" id="VRSV01000001">
    <property type="protein sequence ID" value="TXK12770.1"/>
    <property type="molecule type" value="Genomic_DNA"/>
</dbReference>
<dbReference type="AlphaFoldDB" id="A0A5C8I3T8"/>
<dbReference type="GO" id="GO:0004519">
    <property type="term" value="F:endonuclease activity"/>
    <property type="evidence" value="ECO:0007669"/>
    <property type="project" value="UniProtKB-KW"/>
</dbReference>
<gene>
    <name evidence="2" type="ORF">FVP77_04745</name>
</gene>
<protein>
    <submittedName>
        <fullName evidence="2">Endonuclease/exonuclease/phosphatase family protein</fullName>
    </submittedName>
</protein>
<accession>A0A5C8I3T8</accession>
<dbReference type="SUPFAM" id="SSF56219">
    <property type="entry name" value="DNase I-like"/>
    <property type="match status" value="1"/>
</dbReference>
<keyword evidence="2" id="KW-0540">Nuclease</keyword>
<sequence>MTGVIGRVDAPELHVMTYNIRRRLGIDPRPADRWSRRQEPLRALLAAELPTILGVQEAMPDQAAFVAAALGPRYRSIGRGRNRDGRGEACPLFYDADRLELIEAEQTALSAQPDEPGSRSWGSVVPRIVVSAIFRDRATDARFRVMNTHFDPFSAAARVRSSEIVRGAAAEASEPVIVMGDLNAAASSPALRVLLSGGVLRDAWANARTHLTPGWGTFVNYRRPRADAPRIDWIVVTKGVRVLRAAIDGEPVDGRWPSDHLPVHAVVRVDEGGAAR</sequence>
<keyword evidence="2" id="KW-0269">Exonuclease</keyword>
<evidence type="ECO:0000313" key="2">
    <source>
        <dbReference type="EMBL" id="TXK12770.1"/>
    </source>
</evidence>
<comment type="caution">
    <text evidence="2">The sequence shown here is derived from an EMBL/GenBank/DDBJ whole genome shotgun (WGS) entry which is preliminary data.</text>
</comment>
<keyword evidence="2" id="KW-0378">Hydrolase</keyword>
<dbReference type="InterPro" id="IPR036691">
    <property type="entry name" value="Endo/exonu/phosph_ase_sf"/>
</dbReference>
<feature type="domain" description="Endonuclease/exonuclease/phosphatase" evidence="1">
    <location>
        <begin position="16"/>
        <end position="260"/>
    </location>
</feature>
<dbReference type="Pfam" id="PF03372">
    <property type="entry name" value="Exo_endo_phos"/>
    <property type="match status" value="1"/>
</dbReference>
<name>A0A5C8I3T8_9MICO</name>
<reference evidence="2 3" key="1">
    <citation type="submission" date="2019-08" db="EMBL/GenBank/DDBJ databases">
        <authorList>
            <person name="Dong K."/>
        </authorList>
    </citation>
    <scope>NUCLEOTIDE SEQUENCE [LARGE SCALE GENOMIC DNA]</scope>
    <source>
        <strain evidence="2 3">JCM14558</strain>
    </source>
</reference>
<proteinExistence type="predicted"/>
<evidence type="ECO:0000313" key="3">
    <source>
        <dbReference type="Proteomes" id="UP000321034"/>
    </source>
</evidence>
<dbReference type="Gene3D" id="3.60.10.10">
    <property type="entry name" value="Endonuclease/exonuclease/phosphatase"/>
    <property type="match status" value="1"/>
</dbReference>
<organism evidence="2 3">
    <name type="scientific">Microbacterium hatanonis</name>
    <dbReference type="NCBI Taxonomy" id="404366"/>
    <lineage>
        <taxon>Bacteria</taxon>
        <taxon>Bacillati</taxon>
        <taxon>Actinomycetota</taxon>
        <taxon>Actinomycetes</taxon>
        <taxon>Micrococcales</taxon>
        <taxon>Microbacteriaceae</taxon>
        <taxon>Microbacterium</taxon>
    </lineage>
</organism>
<dbReference type="PANTHER" id="PTHR12121">
    <property type="entry name" value="CARBON CATABOLITE REPRESSOR PROTEIN 4"/>
    <property type="match status" value="1"/>
</dbReference>
<dbReference type="CDD" id="cd09083">
    <property type="entry name" value="EEP-1"/>
    <property type="match status" value="1"/>
</dbReference>